<name>A0A3A3GGS2_9BURK</name>
<dbReference type="Gene3D" id="1.10.760.10">
    <property type="entry name" value="Cytochrome c-like domain"/>
    <property type="match status" value="1"/>
</dbReference>
<dbReference type="InterPro" id="IPR010538">
    <property type="entry name" value="DHOR"/>
</dbReference>
<dbReference type="PIRSF" id="PIRSF028099">
    <property type="entry name" value="DUF1111"/>
    <property type="match status" value="1"/>
</dbReference>
<dbReference type="RefSeq" id="WP_119770043.1">
    <property type="nucleotide sequence ID" value="NZ_QYUO01000001.1"/>
</dbReference>
<dbReference type="GO" id="GO:0020037">
    <property type="term" value="F:heme binding"/>
    <property type="evidence" value="ECO:0007669"/>
    <property type="project" value="InterPro"/>
</dbReference>
<evidence type="ECO:0000256" key="3">
    <source>
        <dbReference type="ARBA" id="ARBA00023004"/>
    </source>
</evidence>
<evidence type="ECO:0000256" key="1">
    <source>
        <dbReference type="ARBA" id="ARBA00022617"/>
    </source>
</evidence>
<reference evidence="8" key="1">
    <citation type="submission" date="2018-09" db="EMBL/GenBank/DDBJ databases">
        <authorList>
            <person name="Zhu H."/>
        </authorList>
    </citation>
    <scope>NUCLEOTIDE SEQUENCE [LARGE SCALE GENOMIC DNA]</scope>
    <source>
        <strain evidence="8">K1R23-30</strain>
    </source>
</reference>
<dbReference type="SUPFAM" id="SSF46626">
    <property type="entry name" value="Cytochrome c"/>
    <property type="match status" value="1"/>
</dbReference>
<keyword evidence="5" id="KW-0732">Signal</keyword>
<comment type="caution">
    <text evidence="7">The sequence shown here is derived from an EMBL/GenBank/DDBJ whole genome shotgun (WGS) entry which is preliminary data.</text>
</comment>
<dbReference type="GO" id="GO:0046872">
    <property type="term" value="F:metal ion binding"/>
    <property type="evidence" value="ECO:0007669"/>
    <property type="project" value="UniProtKB-KW"/>
</dbReference>
<organism evidence="7 8">
    <name type="scientific">Noviherbaspirillum saxi</name>
    <dbReference type="NCBI Taxonomy" id="2320863"/>
    <lineage>
        <taxon>Bacteria</taxon>
        <taxon>Pseudomonadati</taxon>
        <taxon>Pseudomonadota</taxon>
        <taxon>Betaproteobacteria</taxon>
        <taxon>Burkholderiales</taxon>
        <taxon>Oxalobacteraceae</taxon>
        <taxon>Noviherbaspirillum</taxon>
    </lineage>
</organism>
<evidence type="ECO:0000313" key="7">
    <source>
        <dbReference type="EMBL" id="RJG00100.1"/>
    </source>
</evidence>
<protein>
    <submittedName>
        <fullName evidence="7">Thiol oxidoreductase</fullName>
    </submittedName>
</protein>
<dbReference type="AlphaFoldDB" id="A0A3A3GGS2"/>
<keyword evidence="3 4" id="KW-0408">Iron</keyword>
<evidence type="ECO:0000256" key="5">
    <source>
        <dbReference type="SAM" id="SignalP"/>
    </source>
</evidence>
<keyword evidence="2 4" id="KW-0479">Metal-binding</keyword>
<accession>A0A3A3GGS2</accession>
<dbReference type="PANTHER" id="PTHR30600">
    <property type="entry name" value="CYTOCHROME C PEROXIDASE-RELATED"/>
    <property type="match status" value="1"/>
</dbReference>
<feature type="chain" id="PRO_5017208181" evidence="5">
    <location>
        <begin position="29"/>
        <end position="469"/>
    </location>
</feature>
<dbReference type="GO" id="GO:0004130">
    <property type="term" value="F:cytochrome-c peroxidase activity"/>
    <property type="evidence" value="ECO:0007669"/>
    <property type="project" value="TreeGrafter"/>
</dbReference>
<proteinExistence type="predicted"/>
<keyword evidence="8" id="KW-1185">Reference proteome</keyword>
<dbReference type="InterPro" id="IPR009056">
    <property type="entry name" value="Cyt_c-like_dom"/>
</dbReference>
<gene>
    <name evidence="7" type="ORF">D3871_12240</name>
</gene>
<evidence type="ECO:0000313" key="8">
    <source>
        <dbReference type="Proteomes" id="UP000265955"/>
    </source>
</evidence>
<evidence type="ECO:0000256" key="4">
    <source>
        <dbReference type="PROSITE-ProRule" id="PRU00433"/>
    </source>
</evidence>
<feature type="signal peptide" evidence="5">
    <location>
        <begin position="1"/>
        <end position="28"/>
    </location>
</feature>
<dbReference type="Proteomes" id="UP000265955">
    <property type="component" value="Unassembled WGS sequence"/>
</dbReference>
<feature type="domain" description="Cytochrome c" evidence="6">
    <location>
        <begin position="337"/>
        <end position="469"/>
    </location>
</feature>
<dbReference type="InterPro" id="IPR036909">
    <property type="entry name" value="Cyt_c-like_dom_sf"/>
</dbReference>
<dbReference type="InterPro" id="IPR051395">
    <property type="entry name" value="Cytochrome_c_Peroxidase/MauG"/>
</dbReference>
<dbReference type="EMBL" id="QYUO01000001">
    <property type="protein sequence ID" value="RJG00100.1"/>
    <property type="molecule type" value="Genomic_DNA"/>
</dbReference>
<evidence type="ECO:0000259" key="6">
    <source>
        <dbReference type="PROSITE" id="PS51007"/>
    </source>
</evidence>
<dbReference type="PROSITE" id="PS51007">
    <property type="entry name" value="CYTC"/>
    <property type="match status" value="1"/>
</dbReference>
<dbReference type="GO" id="GO:0009055">
    <property type="term" value="F:electron transfer activity"/>
    <property type="evidence" value="ECO:0007669"/>
    <property type="project" value="InterPro"/>
</dbReference>
<keyword evidence="1 4" id="KW-0349">Heme</keyword>
<dbReference type="OrthoDB" id="9805202at2"/>
<sequence>MHKLFSRSRLSIALVGALALCSAGVASQFDWSRPEPGEEKSAGDTTVFETNRRAFSLPAANMSMERRGQFAVGHSFFNMPWVEAPSSTRARDGLGPHFIGRSCTACHTHDGRAAPPEDGEQAMGLLLRLSIPGKDKYGGPLPEPTYGGQFNNQANDGVKPEGTVEITYAEIAGSFADGTPYSLRKPTYRLTSLGYGPLHPTTQISPRIAPQMIGLGLLEAIPEKDILARADAEDRNHDGISGRANRVWDGFANATRLGRFGWKANTPTVAHQTAGAANGDMGITSRQFPNEECMAAQKDCKTAARGGKPEINERNMASLIFYTATTAVPARRDVDNPQVLRGKQLFHQAQCVGCHTPKHVTGNVKGFPELSRQTIRPYTDMLLHDMGEGLADNRPDFLADGREWRTPPLWGIGLIETVNGHTTYLHDGRARNLSEAILWHGGEATPAKLTFEKMSKAERTALLAFLNSL</sequence>
<dbReference type="Pfam" id="PF06537">
    <property type="entry name" value="DHOR"/>
    <property type="match status" value="1"/>
</dbReference>
<dbReference type="PANTHER" id="PTHR30600:SF4">
    <property type="entry name" value="CYTOCHROME C DOMAIN-CONTAINING PROTEIN"/>
    <property type="match status" value="1"/>
</dbReference>
<evidence type="ECO:0000256" key="2">
    <source>
        <dbReference type="ARBA" id="ARBA00022723"/>
    </source>
</evidence>